<protein>
    <submittedName>
        <fullName evidence="1">Uncharacterized protein</fullName>
    </submittedName>
</protein>
<proteinExistence type="predicted"/>
<dbReference type="SUPFAM" id="SSF52540">
    <property type="entry name" value="P-loop containing nucleoside triphosphate hydrolases"/>
    <property type="match status" value="2"/>
</dbReference>
<comment type="caution">
    <text evidence="1">The sequence shown here is derived from an EMBL/GenBank/DDBJ whole genome shotgun (WGS) entry which is preliminary data.</text>
</comment>
<gene>
    <name evidence="1" type="ORF">SteCoe_15837</name>
</gene>
<keyword evidence="2" id="KW-1185">Reference proteome</keyword>
<evidence type="ECO:0000313" key="1">
    <source>
        <dbReference type="EMBL" id="OMJ83311.1"/>
    </source>
</evidence>
<dbReference type="EMBL" id="MPUH01000309">
    <property type="protein sequence ID" value="OMJ83311.1"/>
    <property type="molecule type" value="Genomic_DNA"/>
</dbReference>
<reference evidence="1 2" key="1">
    <citation type="submission" date="2016-11" db="EMBL/GenBank/DDBJ databases">
        <title>The macronuclear genome of Stentor coeruleus: a giant cell with tiny introns.</title>
        <authorList>
            <person name="Slabodnick M."/>
            <person name="Ruby J.G."/>
            <person name="Reiff S.B."/>
            <person name="Swart E.C."/>
            <person name="Gosai S."/>
            <person name="Prabakaran S."/>
            <person name="Witkowska E."/>
            <person name="Larue G.E."/>
            <person name="Fisher S."/>
            <person name="Freeman R.M."/>
            <person name="Gunawardena J."/>
            <person name="Chu W."/>
            <person name="Stover N.A."/>
            <person name="Gregory B.D."/>
            <person name="Nowacki M."/>
            <person name="Derisi J."/>
            <person name="Roy S.W."/>
            <person name="Marshall W.F."/>
            <person name="Sood P."/>
        </authorList>
    </citation>
    <scope>NUCLEOTIDE SEQUENCE [LARGE SCALE GENOMIC DNA]</scope>
    <source>
        <strain evidence="1">WM001</strain>
    </source>
</reference>
<organism evidence="1 2">
    <name type="scientific">Stentor coeruleus</name>
    <dbReference type="NCBI Taxonomy" id="5963"/>
    <lineage>
        <taxon>Eukaryota</taxon>
        <taxon>Sar</taxon>
        <taxon>Alveolata</taxon>
        <taxon>Ciliophora</taxon>
        <taxon>Postciliodesmatophora</taxon>
        <taxon>Heterotrichea</taxon>
        <taxon>Heterotrichida</taxon>
        <taxon>Stentoridae</taxon>
        <taxon>Stentor</taxon>
    </lineage>
</organism>
<accession>A0A1R2C2W6</accession>
<sequence>MSQDINSIKQQIDQSVYHLDSLKSLGNFENTIVFIGLPGSGKTTIIKYLTGTPFVSSDNGQSLEIDPSVRSTSSESKLKMGSISSNTQIKIPNFYYDDQTSTIYWNCMFDCSNGYPQDIINTLYDNAIFNESKNIKIVLVISEEDAKNKISELRSTLSHLNTLFINDLNSLKASLSAVFTKQINCSDFNDIIPFVKRWEISYEILSYLSKNSHLITFLPHPMQLNLQVSNKYPDIFKDKILENLNKCTGLPSNKAKILDFDKLMLHLGEYEKNILNEIIEHTKNNIVPALFNFCDNHVRTRLRNYENIGTIMNSVNHFKTSLLSIFDNHDYPIFIQKLDTFDSSHGTRLNKKILIDVCKYVELIRKCFSNAFTEINLNSWRESIRTQINEKLTRLSSIGQYTNTEYDYKYNYSVQRDVYIGRRYTNQLFGRNYHKIFTKFETFYTAHRYITTFTAYLTNGSVESISSYSGWTQDDYSRTHREVPDSRWEDGWG</sequence>
<name>A0A1R2C2W6_9CILI</name>
<dbReference type="Proteomes" id="UP000187209">
    <property type="component" value="Unassembled WGS sequence"/>
</dbReference>
<dbReference type="AlphaFoldDB" id="A0A1R2C2W6"/>
<dbReference type="InterPro" id="IPR027417">
    <property type="entry name" value="P-loop_NTPase"/>
</dbReference>
<evidence type="ECO:0000313" key="2">
    <source>
        <dbReference type="Proteomes" id="UP000187209"/>
    </source>
</evidence>